<proteinExistence type="predicted"/>
<dbReference type="AlphaFoldDB" id="A0A8C4QB13"/>
<keyword evidence="3" id="KW-1185">Reference proteome</keyword>
<sequence length="189" mass="22082">MHCCRCVNEPKKYLVFFWMQSEMGKWKEKSEALQKQVDLISQEQQQLRKTAGNDNGTQGLRLLQDEAHCHNHNDLQTAMDKLQEKFLTVMEDKVELMESKELLEYNYTELSKKTKTLGEYVAFYMRHCETLSQRHEEQGNSVRRLQKDNAILTGKVNELQSFADPLSANESDSSVHCSTTKRTNEVMWL</sequence>
<evidence type="ECO:0000313" key="3">
    <source>
        <dbReference type="Proteomes" id="UP000694388"/>
    </source>
</evidence>
<organism evidence="2 3">
    <name type="scientific">Eptatretus burgeri</name>
    <name type="common">Inshore hagfish</name>
    <dbReference type="NCBI Taxonomy" id="7764"/>
    <lineage>
        <taxon>Eukaryota</taxon>
        <taxon>Metazoa</taxon>
        <taxon>Chordata</taxon>
        <taxon>Craniata</taxon>
        <taxon>Vertebrata</taxon>
        <taxon>Cyclostomata</taxon>
        <taxon>Myxini</taxon>
        <taxon>Myxiniformes</taxon>
        <taxon>Myxinidae</taxon>
        <taxon>Eptatretinae</taxon>
        <taxon>Eptatretus</taxon>
    </lineage>
</organism>
<dbReference type="Proteomes" id="UP000694388">
    <property type="component" value="Unplaced"/>
</dbReference>
<dbReference type="Pfam" id="PF15070">
    <property type="entry name" value="GOLGA2L5"/>
    <property type="match status" value="1"/>
</dbReference>
<dbReference type="InterPro" id="IPR043976">
    <property type="entry name" value="GOLGA_cons_dom"/>
</dbReference>
<protein>
    <recommendedName>
        <fullName evidence="1">Golgin subfamily A conserved domain-containing protein</fullName>
    </recommendedName>
</protein>
<reference evidence="2" key="2">
    <citation type="submission" date="2025-09" db="UniProtKB">
        <authorList>
            <consortium name="Ensembl"/>
        </authorList>
    </citation>
    <scope>IDENTIFICATION</scope>
</reference>
<accession>A0A8C4QB13</accession>
<feature type="domain" description="Golgin subfamily A conserved" evidence="1">
    <location>
        <begin position="31"/>
        <end position="162"/>
    </location>
</feature>
<dbReference type="Ensembl" id="ENSEBUT00000012944.1">
    <property type="protein sequence ID" value="ENSEBUP00000012368.1"/>
    <property type="gene ID" value="ENSEBUG00000007879.1"/>
</dbReference>
<evidence type="ECO:0000313" key="2">
    <source>
        <dbReference type="Ensembl" id="ENSEBUP00000012368.1"/>
    </source>
</evidence>
<reference evidence="2" key="1">
    <citation type="submission" date="2025-08" db="UniProtKB">
        <authorList>
            <consortium name="Ensembl"/>
        </authorList>
    </citation>
    <scope>IDENTIFICATION</scope>
</reference>
<name>A0A8C4QB13_EPTBU</name>
<evidence type="ECO:0000259" key="1">
    <source>
        <dbReference type="Pfam" id="PF15070"/>
    </source>
</evidence>